<dbReference type="Proteomes" id="UP001107558">
    <property type="component" value="Chromosome 2"/>
</dbReference>
<evidence type="ECO:0000313" key="2">
    <source>
        <dbReference type="EMBL" id="KAG5675424.1"/>
    </source>
</evidence>
<sequence length="315" mass="37040">MLEISDLFNMERKTYNFEQELDLGENIFTNKLGIWKIFLTVTEIICDHQHHQHSRYGGIKKIYNGFISLHDDESTLGAKRKFNDMRIALEIGPSNYDTSYSTVATCIKTNVFYFSINKVTFAISNVKFFVQYEEQVLPKYTGSQLHLKNLFETANDSDFTIIAGGRELKVHRIVLKRSDMFDKMLSNEETSEAQSGIARVVESYEVIYELCRFLYYDHFDENLAVDLIMAANKYQVNDLFEKLEKYLENNITKENFFDVFIHADLVKSNILKKSVIDFVIKNRKEIFKTELWKELKTNHVQLAMLVYEKFMLEHP</sequence>
<dbReference type="Pfam" id="PF00651">
    <property type="entry name" value="BTB"/>
    <property type="match status" value="1"/>
</dbReference>
<organism evidence="2 3">
    <name type="scientific">Polypedilum vanderplanki</name>
    <name type="common">Sleeping chironomid midge</name>
    <dbReference type="NCBI Taxonomy" id="319348"/>
    <lineage>
        <taxon>Eukaryota</taxon>
        <taxon>Metazoa</taxon>
        <taxon>Ecdysozoa</taxon>
        <taxon>Arthropoda</taxon>
        <taxon>Hexapoda</taxon>
        <taxon>Insecta</taxon>
        <taxon>Pterygota</taxon>
        <taxon>Neoptera</taxon>
        <taxon>Endopterygota</taxon>
        <taxon>Diptera</taxon>
        <taxon>Nematocera</taxon>
        <taxon>Chironomoidea</taxon>
        <taxon>Chironomidae</taxon>
        <taxon>Chironominae</taxon>
        <taxon>Polypedilum</taxon>
        <taxon>Polypedilum</taxon>
    </lineage>
</organism>
<dbReference type="Gene3D" id="1.25.40.420">
    <property type="match status" value="1"/>
</dbReference>
<dbReference type="InterPro" id="IPR011333">
    <property type="entry name" value="SKP1/BTB/POZ_sf"/>
</dbReference>
<reference evidence="2" key="1">
    <citation type="submission" date="2021-03" db="EMBL/GenBank/DDBJ databases">
        <title>Chromosome level genome of the anhydrobiotic midge Polypedilum vanderplanki.</title>
        <authorList>
            <person name="Yoshida Y."/>
            <person name="Kikawada T."/>
            <person name="Gusev O."/>
        </authorList>
    </citation>
    <scope>NUCLEOTIDE SEQUENCE</scope>
    <source>
        <strain evidence="2">NIAS01</strain>
        <tissue evidence="2">Whole body or cell culture</tissue>
    </source>
</reference>
<dbReference type="AlphaFoldDB" id="A0A9J6C0I7"/>
<proteinExistence type="predicted"/>
<protein>
    <recommendedName>
        <fullName evidence="1">BTB domain-containing protein</fullName>
    </recommendedName>
</protein>
<dbReference type="InterPro" id="IPR000210">
    <property type="entry name" value="BTB/POZ_dom"/>
</dbReference>
<accession>A0A9J6C0I7</accession>
<dbReference type="EMBL" id="JADBJN010000002">
    <property type="protein sequence ID" value="KAG5675424.1"/>
    <property type="molecule type" value="Genomic_DNA"/>
</dbReference>
<comment type="caution">
    <text evidence="2">The sequence shown here is derived from an EMBL/GenBank/DDBJ whole genome shotgun (WGS) entry which is preliminary data.</text>
</comment>
<feature type="domain" description="BTB" evidence="1">
    <location>
        <begin position="157"/>
        <end position="223"/>
    </location>
</feature>
<dbReference type="PANTHER" id="PTHR24413">
    <property type="entry name" value="SPECKLE-TYPE POZ PROTEIN"/>
    <property type="match status" value="1"/>
</dbReference>
<dbReference type="PROSITE" id="PS50097">
    <property type="entry name" value="BTB"/>
    <property type="match status" value="1"/>
</dbReference>
<evidence type="ECO:0000259" key="1">
    <source>
        <dbReference type="PROSITE" id="PS50097"/>
    </source>
</evidence>
<dbReference type="Gene3D" id="3.30.710.10">
    <property type="entry name" value="Potassium Channel Kv1.1, Chain A"/>
    <property type="match status" value="1"/>
</dbReference>
<dbReference type="SMART" id="SM00225">
    <property type="entry name" value="BTB"/>
    <property type="match status" value="1"/>
</dbReference>
<name>A0A9J6C0I7_POLVA</name>
<dbReference type="SUPFAM" id="SSF54695">
    <property type="entry name" value="POZ domain"/>
    <property type="match status" value="1"/>
</dbReference>
<gene>
    <name evidence="2" type="ORF">PVAND_005330</name>
</gene>
<evidence type="ECO:0000313" key="3">
    <source>
        <dbReference type="Proteomes" id="UP001107558"/>
    </source>
</evidence>
<dbReference type="OrthoDB" id="7786319at2759"/>
<keyword evidence="3" id="KW-1185">Reference proteome</keyword>